<keyword evidence="10" id="KW-1185">Reference proteome</keyword>
<name>A0A022PIJ9_9GAMM</name>
<dbReference type="Gene3D" id="3.20.20.100">
    <property type="entry name" value="NADP-dependent oxidoreductase domain"/>
    <property type="match status" value="1"/>
</dbReference>
<evidence type="ECO:0000256" key="2">
    <source>
        <dbReference type="ARBA" id="ARBA00022857"/>
    </source>
</evidence>
<dbReference type="InterPro" id="IPR023210">
    <property type="entry name" value="NADP_OxRdtase_dom"/>
</dbReference>
<keyword evidence="3 9" id="KW-0560">Oxidoreductase</keyword>
<dbReference type="NCBIfam" id="NF008598">
    <property type="entry name" value="PRK11565.1"/>
    <property type="match status" value="1"/>
</dbReference>
<dbReference type="EMBL" id="JFGV01000025">
    <property type="protein sequence ID" value="EYU15456.1"/>
    <property type="molecule type" value="Genomic_DNA"/>
</dbReference>
<dbReference type="InterPro" id="IPR018170">
    <property type="entry name" value="Aldo/ket_reductase_CS"/>
</dbReference>
<accession>A0A022PIJ9</accession>
<evidence type="ECO:0000256" key="7">
    <source>
        <dbReference type="PIRSR" id="PIRSR000097-3"/>
    </source>
</evidence>
<evidence type="ECO:0000256" key="5">
    <source>
        <dbReference type="PIRSR" id="PIRSR000097-1"/>
    </source>
</evidence>
<dbReference type="PROSITE" id="PS00062">
    <property type="entry name" value="ALDOKETO_REDUCTASE_2"/>
    <property type="match status" value="1"/>
</dbReference>
<feature type="binding site" evidence="6">
    <location>
        <position position="107"/>
    </location>
    <ligand>
        <name>substrate</name>
    </ligand>
</feature>
<protein>
    <submittedName>
        <fullName evidence="9">Aldo/keto reductase, diketogulonate reductase</fullName>
        <ecNumber evidence="9">1.1.1.274</ecNumber>
    </submittedName>
</protein>
<dbReference type="PIRSF" id="PIRSF000097">
    <property type="entry name" value="AKR"/>
    <property type="match status" value="1"/>
</dbReference>
<dbReference type="PROSITE" id="PS00063">
    <property type="entry name" value="ALDOKETO_REDUCTASE_3"/>
    <property type="match status" value="1"/>
</dbReference>
<evidence type="ECO:0000256" key="4">
    <source>
        <dbReference type="ARBA" id="ARBA00049445"/>
    </source>
</evidence>
<dbReference type="Proteomes" id="UP000023464">
    <property type="component" value="Unassembled WGS sequence"/>
</dbReference>
<dbReference type="AlphaFoldDB" id="A0A022PIJ9"/>
<dbReference type="FunFam" id="3.20.20.100:FF:000002">
    <property type="entry name" value="2,5-diketo-D-gluconic acid reductase A"/>
    <property type="match status" value="1"/>
</dbReference>
<comment type="similarity">
    <text evidence="1">Belongs to the aldo/keto reductase family.</text>
</comment>
<evidence type="ECO:0000313" key="10">
    <source>
        <dbReference type="Proteomes" id="UP000023464"/>
    </source>
</evidence>
<dbReference type="Pfam" id="PF00248">
    <property type="entry name" value="Aldo_ket_red"/>
    <property type="match status" value="1"/>
</dbReference>
<evidence type="ECO:0000256" key="6">
    <source>
        <dbReference type="PIRSR" id="PIRSR000097-2"/>
    </source>
</evidence>
<dbReference type="InterPro" id="IPR020471">
    <property type="entry name" value="AKR"/>
</dbReference>
<comment type="caution">
    <text evidence="9">The sequence shown here is derived from an EMBL/GenBank/DDBJ whole genome shotgun (WGS) entry which is preliminary data.</text>
</comment>
<evidence type="ECO:0000256" key="3">
    <source>
        <dbReference type="ARBA" id="ARBA00023002"/>
    </source>
</evidence>
<feature type="site" description="Lowers pKa of active site Tyr" evidence="7">
    <location>
        <position position="76"/>
    </location>
</feature>
<evidence type="ECO:0000259" key="8">
    <source>
        <dbReference type="Pfam" id="PF00248"/>
    </source>
</evidence>
<dbReference type="PANTHER" id="PTHR43827:SF3">
    <property type="entry name" value="NADP-DEPENDENT OXIDOREDUCTASE DOMAIN-CONTAINING PROTEIN"/>
    <property type="match status" value="1"/>
</dbReference>
<dbReference type="EC" id="1.1.1.274" evidence="9"/>
<keyword evidence="2" id="KW-0521">NADP</keyword>
<reference evidence="9 10" key="1">
    <citation type="submission" date="2014-03" db="EMBL/GenBank/DDBJ databases">
        <title>Draft Genome of Photorhabdus luminescens BA1, an Egyptian Isolate.</title>
        <authorList>
            <person name="Ghazal S."/>
            <person name="Hurst S.G.IV."/>
            <person name="Morris K."/>
            <person name="Thomas K."/>
            <person name="Tisa L.S."/>
        </authorList>
    </citation>
    <scope>NUCLEOTIDE SEQUENCE [LARGE SCALE GENOMIC DNA]</scope>
    <source>
        <strain evidence="9 10">BA1</strain>
    </source>
</reference>
<evidence type="ECO:0000313" key="9">
    <source>
        <dbReference type="EMBL" id="EYU15456.1"/>
    </source>
</evidence>
<dbReference type="PANTHER" id="PTHR43827">
    <property type="entry name" value="2,5-DIKETO-D-GLUCONIC ACID REDUCTASE"/>
    <property type="match status" value="1"/>
</dbReference>
<dbReference type="InterPro" id="IPR036812">
    <property type="entry name" value="NAD(P)_OxRdtase_dom_sf"/>
</dbReference>
<dbReference type="PRINTS" id="PR00069">
    <property type="entry name" value="ALDKETRDTASE"/>
</dbReference>
<dbReference type="GO" id="GO:0050580">
    <property type="term" value="F:2,5-didehydrogluconate reductase activity"/>
    <property type="evidence" value="ECO:0007669"/>
    <property type="project" value="UniProtKB-EC"/>
</dbReference>
<feature type="active site" description="Proton donor" evidence="5">
    <location>
        <position position="51"/>
    </location>
</feature>
<dbReference type="SUPFAM" id="SSF51430">
    <property type="entry name" value="NAD(P)-linked oxidoreductase"/>
    <property type="match status" value="1"/>
</dbReference>
<organism evidence="9 10">
    <name type="scientific">Photorhabdus aegyptia</name>
    <dbReference type="NCBI Taxonomy" id="2805098"/>
    <lineage>
        <taxon>Bacteria</taxon>
        <taxon>Pseudomonadati</taxon>
        <taxon>Pseudomonadota</taxon>
        <taxon>Gammaproteobacteria</taxon>
        <taxon>Enterobacterales</taxon>
        <taxon>Morganellaceae</taxon>
        <taxon>Photorhabdus</taxon>
    </lineage>
</organism>
<dbReference type="GO" id="GO:1990002">
    <property type="term" value="F:methylglyoxal reductase (NADPH) (acetol producing) activity"/>
    <property type="evidence" value="ECO:0007669"/>
    <property type="project" value="RHEA"/>
</dbReference>
<dbReference type="RefSeq" id="WP_036778345.1">
    <property type="nucleotide sequence ID" value="NZ_CAWLTM010000090.1"/>
</dbReference>
<feature type="domain" description="NADP-dependent oxidoreductase" evidence="8">
    <location>
        <begin position="18"/>
        <end position="260"/>
    </location>
</feature>
<comment type="catalytic activity">
    <reaction evidence="4">
        <text>hydroxyacetone + NADP(+) = methylglyoxal + NADPH + H(+)</text>
        <dbReference type="Rhea" id="RHEA:27986"/>
        <dbReference type="ChEBI" id="CHEBI:15378"/>
        <dbReference type="ChEBI" id="CHEBI:17158"/>
        <dbReference type="ChEBI" id="CHEBI:27957"/>
        <dbReference type="ChEBI" id="CHEBI:57783"/>
        <dbReference type="ChEBI" id="CHEBI:58349"/>
    </reaction>
</comment>
<sequence length="292" mass="33322">MDNQPIIRLADGNHMPQLGLGSWAADDQQIAETIHAALDIGYRAIDTAAIYNNEKGVGNALQETDIPREDIFITTKLWNDRHNDVRAALSESLEKLQLDYVDLYLIHWPAPPQNQYVNAWQQLIELQKEGLIRSIGVSNFQPEHIQRLINETGVHPVINQIELHPLLQQRQLHAWNATHNIVTESWSPLAQGGENVFDNQLIQHLAQKYGKTPAQVVIRWHIDNGMIVIPKSTTLSRIKENFDVFDFKLEKEDLTAMTTLDIGKRLGPTPETFVDFSEFLELLEQRNANDKC</sequence>
<dbReference type="PROSITE" id="PS00798">
    <property type="entry name" value="ALDOKETO_REDUCTASE_1"/>
    <property type="match status" value="1"/>
</dbReference>
<gene>
    <name evidence="9" type="ORF">BA1DRAFT_02009</name>
</gene>
<proteinExistence type="inferred from homology"/>
<dbReference type="PATRIC" id="fig|1393736.3.peg.2040"/>
<evidence type="ECO:0000256" key="1">
    <source>
        <dbReference type="ARBA" id="ARBA00007905"/>
    </source>
</evidence>